<dbReference type="Proteomes" id="UP001180737">
    <property type="component" value="Unassembled WGS sequence"/>
</dbReference>
<evidence type="ECO:0000256" key="1">
    <source>
        <dbReference type="SAM" id="MobiDB-lite"/>
    </source>
</evidence>
<proteinExistence type="predicted"/>
<feature type="compositionally biased region" description="Low complexity" evidence="1">
    <location>
        <begin position="461"/>
        <end position="478"/>
    </location>
</feature>
<organism evidence="2 3">
    <name type="scientific">Streptomyces gottesmaniae</name>
    <dbReference type="NCBI Taxonomy" id="3075518"/>
    <lineage>
        <taxon>Bacteria</taxon>
        <taxon>Bacillati</taxon>
        <taxon>Actinomycetota</taxon>
        <taxon>Actinomycetes</taxon>
        <taxon>Kitasatosporales</taxon>
        <taxon>Streptomycetaceae</taxon>
        <taxon>Streptomyces</taxon>
    </lineage>
</organism>
<feature type="compositionally biased region" description="Low complexity" evidence="1">
    <location>
        <begin position="153"/>
        <end position="181"/>
    </location>
</feature>
<sequence>MTITRDPKTALVVAIGGDQRAAGLLQTAGGFRSAPGPRGDYHRLPHALPVEEQRQGATAAAHALLLAGYSVHLDPALNTLATQGSDRQAAHRHLEQLTSLASDADDDRQVAAVLTEIAAPDDGLLPRLTQSLLATWASCGASRTPAVTRRWRCSWGPSSTTCPPSPGRSSRSATTSTGPAPHYRPTAQCPQRPRQWLRPPFDSALTRSPNRSMPYVGNRADDEGTDVEIYIRPLTDTVHADTPTDAPEELLALLDSLGFERKTTATAWPVYVWHEVPDRLTEAEKKRLTTSAVPSLLVAGYLVNITNAVWDAAAYQEAAEAVRHQPGAATTPRTATASVIGPTAVRRHLVGGEPRSKGVPLVSLADEHEVDVEFYHRDGTIYVDSRTSAPEQLLVLLDGLGLERHGGEGEIWHQVPDQMDEIAMKDMADRAAWLLTRHGFQVSIDAGLFGGTAYRAALAASPAHRPSSAPAAPAPSASRPRRTR</sequence>
<evidence type="ECO:0000313" key="3">
    <source>
        <dbReference type="Proteomes" id="UP001180737"/>
    </source>
</evidence>
<feature type="region of interest" description="Disordered" evidence="1">
    <location>
        <begin position="153"/>
        <end position="219"/>
    </location>
</feature>
<name>A0ABU2YW90_9ACTN</name>
<accession>A0ABU2YW90</accession>
<dbReference type="RefSeq" id="WP_311590588.1">
    <property type="nucleotide sequence ID" value="NZ_JAVRFJ010000010.1"/>
</dbReference>
<evidence type="ECO:0000313" key="2">
    <source>
        <dbReference type="EMBL" id="MDT0568599.1"/>
    </source>
</evidence>
<protein>
    <submittedName>
        <fullName evidence="2">Uncharacterized protein</fullName>
    </submittedName>
</protein>
<dbReference type="EMBL" id="JAVRFJ010000010">
    <property type="protein sequence ID" value="MDT0568599.1"/>
    <property type="molecule type" value="Genomic_DNA"/>
</dbReference>
<gene>
    <name evidence="2" type="ORF">RM704_14170</name>
</gene>
<keyword evidence="3" id="KW-1185">Reference proteome</keyword>
<reference evidence="2" key="1">
    <citation type="submission" date="2024-05" db="EMBL/GenBank/DDBJ databases">
        <title>30 novel species of actinomycetes from the DSMZ collection.</title>
        <authorList>
            <person name="Nouioui I."/>
        </authorList>
    </citation>
    <scope>NUCLEOTIDE SEQUENCE</scope>
    <source>
        <strain evidence="2">DSM 3412</strain>
    </source>
</reference>
<comment type="caution">
    <text evidence="2">The sequence shown here is derived from an EMBL/GenBank/DDBJ whole genome shotgun (WGS) entry which is preliminary data.</text>
</comment>
<feature type="region of interest" description="Disordered" evidence="1">
    <location>
        <begin position="461"/>
        <end position="484"/>
    </location>
</feature>